<protein>
    <recommendedName>
        <fullName evidence="16">DNA topoisomerase 2</fullName>
        <ecNumber evidence="16">5.6.2.2</ecNumber>
    </recommendedName>
</protein>
<dbReference type="FunFam" id="3.30.1360.40:FF:000003">
    <property type="entry name" value="DNA topoisomerase 2"/>
    <property type="match status" value="1"/>
</dbReference>
<evidence type="ECO:0000259" key="18">
    <source>
        <dbReference type="PROSITE" id="PS52040"/>
    </source>
</evidence>
<comment type="catalytic activity">
    <reaction evidence="1 15 16">
        <text>ATP-dependent breakage, passage and rejoining of double-stranded DNA.</text>
        <dbReference type="EC" id="5.6.2.2"/>
    </reaction>
</comment>
<evidence type="ECO:0000256" key="3">
    <source>
        <dbReference type="ARBA" id="ARBA00004496"/>
    </source>
</evidence>
<feature type="region of interest" description="Disordered" evidence="17">
    <location>
        <begin position="858"/>
        <end position="891"/>
    </location>
</feature>
<dbReference type="FunFam" id="3.30.230.10:FF:000008">
    <property type="entry name" value="DNA topoisomerase 2"/>
    <property type="match status" value="1"/>
</dbReference>
<feature type="region of interest" description="Disordered" evidence="17">
    <location>
        <begin position="918"/>
        <end position="1212"/>
    </location>
</feature>
<dbReference type="InterPro" id="IPR014721">
    <property type="entry name" value="Ribsml_uS5_D2-typ_fold_subgr"/>
</dbReference>
<feature type="compositionally biased region" description="Acidic residues" evidence="17">
    <location>
        <begin position="1009"/>
        <end position="1028"/>
    </location>
</feature>
<dbReference type="InterPro" id="IPR003594">
    <property type="entry name" value="HATPase_dom"/>
</dbReference>
<comment type="caution">
    <text evidence="19">The sequence shown here is derived from an EMBL/GenBank/DDBJ whole genome shotgun (WGS) entry which is preliminary data.</text>
</comment>
<dbReference type="Pfam" id="PF08070">
    <property type="entry name" value="DTHCT"/>
    <property type="match status" value="1"/>
</dbReference>
<evidence type="ECO:0000256" key="12">
    <source>
        <dbReference type="ARBA" id="ARBA00023235"/>
    </source>
</evidence>
<dbReference type="Pfam" id="PF02518">
    <property type="entry name" value="HATPase_c"/>
    <property type="match status" value="1"/>
</dbReference>
<dbReference type="InterPro" id="IPR002205">
    <property type="entry name" value="Topo_IIA_dom_A"/>
</dbReference>
<dbReference type="EC" id="5.6.2.2" evidence="16"/>
<dbReference type="GO" id="GO:0003677">
    <property type="term" value="F:DNA binding"/>
    <property type="evidence" value="ECO:0007669"/>
    <property type="project" value="UniProtKB-UniRule"/>
</dbReference>
<evidence type="ECO:0000256" key="13">
    <source>
        <dbReference type="ARBA" id="ARBA00023242"/>
    </source>
</evidence>
<keyword evidence="13" id="KW-0539">Nucleus</keyword>
<dbReference type="SMART" id="SM00434">
    <property type="entry name" value="TOP4c"/>
    <property type="match status" value="1"/>
</dbReference>
<proteinExistence type="inferred from homology"/>
<evidence type="ECO:0000256" key="6">
    <source>
        <dbReference type="ARBA" id="ARBA00011080"/>
    </source>
</evidence>
<comment type="similarity">
    <text evidence="6 16">Belongs to the type II topoisomerase family.</text>
</comment>
<dbReference type="SUPFAM" id="SSF55874">
    <property type="entry name" value="ATPase domain of HSP90 chaperone/DNA topoisomerase II/histidine kinase"/>
    <property type="match status" value="1"/>
</dbReference>
<dbReference type="Proteomes" id="UP001159641">
    <property type="component" value="Unassembled WGS sequence"/>
</dbReference>
<evidence type="ECO:0000256" key="8">
    <source>
        <dbReference type="ARBA" id="ARBA00022842"/>
    </source>
</evidence>
<dbReference type="AlphaFoldDB" id="A0AB34GPU8"/>
<dbReference type="GO" id="GO:0005654">
    <property type="term" value="C:nucleoplasm"/>
    <property type="evidence" value="ECO:0007669"/>
    <property type="project" value="UniProtKB-SubCell"/>
</dbReference>
<keyword evidence="10" id="KW-0090">Biological rhythms</keyword>
<dbReference type="Gene3D" id="3.30.1360.40">
    <property type="match status" value="1"/>
</dbReference>
<dbReference type="Pfam" id="PF16898">
    <property type="entry name" value="TOPRIM_C"/>
    <property type="match status" value="1"/>
</dbReference>
<comment type="subcellular location">
    <subcellularLocation>
        <location evidence="3">Cytoplasm</location>
    </subcellularLocation>
    <subcellularLocation>
        <location evidence="4">Nucleus</location>
        <location evidence="4">Nucleolus</location>
    </subcellularLocation>
    <subcellularLocation>
        <location evidence="5">Nucleus</location>
        <location evidence="5">Nucleoplasm</location>
    </subcellularLocation>
</comment>
<keyword evidence="20" id="KW-1185">Reference proteome</keyword>
<dbReference type="SUPFAM" id="SSF54211">
    <property type="entry name" value="Ribosomal protein S5 domain 2-like"/>
    <property type="match status" value="1"/>
</dbReference>
<feature type="active site" description="O-(5'-phospho-DNA)-tyrosine intermediate" evidence="15">
    <location>
        <position position="573"/>
    </location>
</feature>
<keyword evidence="16" id="KW-0547">Nucleotide-binding</keyword>
<dbReference type="Gene3D" id="3.30.230.10">
    <property type="match status" value="1"/>
</dbReference>
<organism evidence="19 20">
    <name type="scientific">Eschrichtius robustus</name>
    <name type="common">California gray whale</name>
    <name type="synonym">Eschrichtius gibbosus</name>
    <dbReference type="NCBI Taxonomy" id="9764"/>
    <lineage>
        <taxon>Eukaryota</taxon>
        <taxon>Metazoa</taxon>
        <taxon>Chordata</taxon>
        <taxon>Craniata</taxon>
        <taxon>Vertebrata</taxon>
        <taxon>Euteleostomi</taxon>
        <taxon>Mammalia</taxon>
        <taxon>Eutheria</taxon>
        <taxon>Laurasiatheria</taxon>
        <taxon>Artiodactyla</taxon>
        <taxon>Whippomorpha</taxon>
        <taxon>Cetacea</taxon>
        <taxon>Mysticeti</taxon>
        <taxon>Eschrichtiidae</taxon>
        <taxon>Eschrichtius</taxon>
    </lineage>
</organism>
<evidence type="ECO:0000313" key="20">
    <source>
        <dbReference type="Proteomes" id="UP001159641"/>
    </source>
</evidence>
<keyword evidence="16" id="KW-0067">ATP-binding</keyword>
<dbReference type="FunFam" id="3.40.50.670:FF:000001">
    <property type="entry name" value="DNA topoisomerase 2"/>
    <property type="match status" value="1"/>
</dbReference>
<dbReference type="FunFam" id="1.10.268.10:FF:000002">
    <property type="entry name" value="DNA topoisomerase 2"/>
    <property type="match status" value="1"/>
</dbReference>
<dbReference type="InterPro" id="IPR001154">
    <property type="entry name" value="TopoII_euk"/>
</dbReference>
<dbReference type="InterPro" id="IPR018522">
    <property type="entry name" value="TopoIIA_CS"/>
</dbReference>
<dbReference type="PROSITE" id="PS00177">
    <property type="entry name" value="TOPOISOMERASE_II"/>
    <property type="match status" value="1"/>
</dbReference>
<evidence type="ECO:0000256" key="4">
    <source>
        <dbReference type="ARBA" id="ARBA00004604"/>
    </source>
</evidence>
<feature type="compositionally biased region" description="Basic and acidic residues" evidence="17">
    <location>
        <begin position="1122"/>
        <end position="1134"/>
    </location>
</feature>
<dbReference type="PRINTS" id="PR01158">
    <property type="entry name" value="TOPISMRASEII"/>
</dbReference>
<dbReference type="PRINTS" id="PR00418">
    <property type="entry name" value="TPI2FAMILY"/>
</dbReference>
<dbReference type="CDD" id="cd03481">
    <property type="entry name" value="TopoIIA_Trans_ScTopoIIA"/>
    <property type="match status" value="1"/>
</dbReference>
<feature type="compositionally biased region" description="Acidic residues" evidence="17">
    <location>
        <begin position="867"/>
        <end position="876"/>
    </location>
</feature>
<comment type="cofactor">
    <cofactor evidence="2">
        <name>Mg(2+)</name>
        <dbReference type="ChEBI" id="CHEBI:18420"/>
    </cofactor>
</comment>
<evidence type="ECO:0000256" key="17">
    <source>
        <dbReference type="SAM" id="MobiDB-lite"/>
    </source>
</evidence>
<dbReference type="GO" id="GO:0000712">
    <property type="term" value="P:resolution of meiotic recombination intermediates"/>
    <property type="evidence" value="ECO:0007669"/>
    <property type="project" value="TreeGrafter"/>
</dbReference>
<dbReference type="InterPro" id="IPR013757">
    <property type="entry name" value="Topo_IIA_A_a_sf"/>
</dbReference>
<dbReference type="GO" id="GO:0005730">
    <property type="term" value="C:nucleolus"/>
    <property type="evidence" value="ECO:0007669"/>
    <property type="project" value="UniProtKB-SubCell"/>
</dbReference>
<feature type="domain" description="Topo IIA-type catalytic" evidence="18">
    <location>
        <begin position="479"/>
        <end position="937"/>
    </location>
</feature>
<dbReference type="Gene3D" id="3.90.199.10">
    <property type="entry name" value="Topoisomerase II, domain 5"/>
    <property type="match status" value="1"/>
</dbReference>
<dbReference type="GO" id="GO:0003918">
    <property type="term" value="F:DNA topoisomerase type II (double strand cut, ATP-hydrolyzing) activity"/>
    <property type="evidence" value="ECO:0007669"/>
    <property type="project" value="UniProtKB-UniRule"/>
</dbReference>
<dbReference type="Pfam" id="PF00204">
    <property type="entry name" value="DNA_gyraseB"/>
    <property type="match status" value="1"/>
</dbReference>
<keyword evidence="12 15" id="KW-0413">Isomerase</keyword>
<dbReference type="GO" id="GO:0000819">
    <property type="term" value="P:sister chromatid segregation"/>
    <property type="evidence" value="ECO:0007669"/>
    <property type="project" value="TreeGrafter"/>
</dbReference>
<dbReference type="PROSITE" id="PS52040">
    <property type="entry name" value="TOPO_IIA"/>
    <property type="match status" value="1"/>
</dbReference>
<dbReference type="Gene3D" id="1.10.268.10">
    <property type="entry name" value="Topoisomerase, domain 3"/>
    <property type="match status" value="1"/>
</dbReference>
<sequence>MPYFQQMWVYDEDIGINCREVTFVPGLYKIFDEILVNAADNKQRDPKMSCIRVTIDPENNLISIWNNGKGIPVVEHKVEKMYVPALIFGQLLTSSNYDDEEKKVTDKDIVALMVRRAYDIAGSTKDVKVFLNGNKLPIKGFRSYVDMYLKDKVDETGNPLKIIHEQVNPRWEVCLTMSEKGFQQISFVNSIATSKGGRHVDYVADQIVTKLVDVVKKKNKGGVAVKAHQVKNHMWIFVNALIENPTFDSQTKENMTLQVKSFGSTCQLSEKFIKAATGCGIVESILNWVKFKAQIQLNKKCSAVKHNRIKGIPKLDDANDAGGRNSTECTLILTEGDSAKTLAVSGLGVVGRDKYGVFPLRGKLLNVREASHKQIMENAEINNIIKIVGLQYKKNYEDEDSLKTLRYGKIMIMTDQVSKNKQEMAFYSLPEFEEWKSSMPNHKKWKVKYYKGLGTSTSKEAKEYFADMKRHRIQFKYSGPEDDAAISLAFSKKQIDDRKEWLTHFMEDRRQRKLLGLPEINESFSPHPQMSLMMTIINLAQNFVGSNNLNLLQPIGQFGTRLHGGKDSASPRYIFTMLSPLARLLFPPKDDHTLKFLYDDNQRVEPEWYIPIIPMVLINGAEGIGTGWSCKIPNFDVREVVNNIRRLMDGEEPLPMLPSYKNFKGTIDELAPNQYVISGEVAILNSTTIEISELPIRTWTQTYKEQVLEPMLNGTEKTPPLITDYREYHTDTTVKFVVKMTEEKLAEAERVGLHKVFKLQTSLTCNSMVLFDHVGCLKKYDTVLDILRDFFELRLKYYGLRKEWLLGILGAESAKLNNQARFILEKIDGKIIIENKPKKELIKVLIQRGYDSDPVKAWKEAQQKVPDEEENEESDNEKETEKSDSVTDSGPTFNYLLDMPLWYLTKEKKDELCKLRNEKNENTEGSPQEDGMEIEGLKQRLEKKQKREPGTKTKKQTTLPFKPVKKAKKRNPWSDSESDMSSNESNFDVPPREKEPRRAATKTKFTMDLDSDEDFSDFDENAQDEDFVPSDASPPGTKTSPKHTNKELKPQKSATSVTDLNADDAKGNVPPPPSSPAADFPAVTKTINPVPKKNVTVKKTAAKSQSSTSTTGAKKRAAPKGTKKDPDLDSDVSKKPNPPQTKSRRKRKPSTSDDSDSNFEKMISKAVTSKKPKEDSDDFHLDLDSAVASRAKSGRTKKPIKYLEESDEDDLF</sequence>
<reference evidence="19 20" key="1">
    <citation type="submission" date="2022-11" db="EMBL/GenBank/DDBJ databases">
        <title>Whole genome sequence of Eschrichtius robustus ER-17-0199.</title>
        <authorList>
            <person name="Bruniche-Olsen A."/>
            <person name="Black A.N."/>
            <person name="Fields C.J."/>
            <person name="Walden K."/>
            <person name="Dewoody J.A."/>
        </authorList>
    </citation>
    <scope>NUCLEOTIDE SEQUENCE [LARGE SCALE GENOMIC DNA]</scope>
    <source>
        <strain evidence="19">ER-17-0199</strain>
        <tissue evidence="19">Blubber</tissue>
    </source>
</reference>
<feature type="compositionally biased region" description="Low complexity" evidence="17">
    <location>
        <begin position="1088"/>
        <end position="1112"/>
    </location>
</feature>
<dbReference type="SUPFAM" id="SSF56719">
    <property type="entry name" value="Type II DNA topoisomerase"/>
    <property type="match status" value="1"/>
</dbReference>
<dbReference type="GO" id="GO:0005737">
    <property type="term" value="C:cytoplasm"/>
    <property type="evidence" value="ECO:0007669"/>
    <property type="project" value="UniProtKB-SubCell"/>
</dbReference>
<evidence type="ECO:0000256" key="14">
    <source>
        <dbReference type="ARBA" id="ARBA00045326"/>
    </source>
</evidence>
<dbReference type="Gene3D" id="3.30.565.10">
    <property type="entry name" value="Histidine kinase-like ATPase, C-terminal domain"/>
    <property type="match status" value="2"/>
</dbReference>
<dbReference type="InterPro" id="IPR020568">
    <property type="entry name" value="Ribosomal_Su5_D2-typ_SF"/>
</dbReference>
<dbReference type="SMART" id="SM00433">
    <property type="entry name" value="TOP2c"/>
    <property type="match status" value="1"/>
</dbReference>
<dbReference type="InterPro" id="IPR012542">
    <property type="entry name" value="DTHCT"/>
</dbReference>
<dbReference type="GO" id="GO:0006265">
    <property type="term" value="P:DNA topological change"/>
    <property type="evidence" value="ECO:0007669"/>
    <property type="project" value="UniProtKB-UniRule"/>
</dbReference>
<dbReference type="InterPro" id="IPR013506">
    <property type="entry name" value="Topo_IIA_bsu_dom2"/>
</dbReference>
<dbReference type="GO" id="GO:0030263">
    <property type="term" value="P:apoptotic chromosome condensation"/>
    <property type="evidence" value="ECO:0007669"/>
    <property type="project" value="TreeGrafter"/>
</dbReference>
<keyword evidence="8" id="KW-0460">Magnesium</keyword>
<dbReference type="GO" id="GO:0048511">
    <property type="term" value="P:rhythmic process"/>
    <property type="evidence" value="ECO:0007669"/>
    <property type="project" value="UniProtKB-KW"/>
</dbReference>
<keyword evidence="9 15" id="KW-0799">Topoisomerase</keyword>
<dbReference type="EMBL" id="JAIQCJ010002144">
    <property type="protein sequence ID" value="KAJ8781546.1"/>
    <property type="molecule type" value="Genomic_DNA"/>
</dbReference>
<dbReference type="InterPro" id="IPR050634">
    <property type="entry name" value="DNA_Topoisomerase_II"/>
</dbReference>
<dbReference type="InterPro" id="IPR013758">
    <property type="entry name" value="Topo_IIA_A/C_ab"/>
</dbReference>
<dbReference type="Pfam" id="PF00521">
    <property type="entry name" value="DNA_topoisoIV"/>
    <property type="match status" value="1"/>
</dbReference>
<dbReference type="InterPro" id="IPR013759">
    <property type="entry name" value="Topo_IIA_B_C"/>
</dbReference>
<evidence type="ECO:0000256" key="16">
    <source>
        <dbReference type="RuleBase" id="RU362094"/>
    </source>
</evidence>
<dbReference type="PANTHER" id="PTHR10169:SF61">
    <property type="entry name" value="DNA TOPOISOMERASE 2-ALPHA"/>
    <property type="match status" value="1"/>
</dbReference>
<dbReference type="InterPro" id="IPR036890">
    <property type="entry name" value="HATPase_C_sf"/>
</dbReference>
<comment type="subunit">
    <text evidence="16">Homodimer.</text>
</comment>
<evidence type="ECO:0000256" key="5">
    <source>
        <dbReference type="ARBA" id="ARBA00004642"/>
    </source>
</evidence>
<keyword evidence="11 15" id="KW-0238">DNA-binding</keyword>
<evidence type="ECO:0000256" key="7">
    <source>
        <dbReference type="ARBA" id="ARBA00022490"/>
    </source>
</evidence>
<evidence type="ECO:0000256" key="15">
    <source>
        <dbReference type="PROSITE-ProRule" id="PRU01384"/>
    </source>
</evidence>
<keyword evidence="7" id="KW-0963">Cytoplasm</keyword>
<accession>A0AB34GPU8</accession>
<dbReference type="PANTHER" id="PTHR10169">
    <property type="entry name" value="DNA TOPOISOMERASE/GYRASE"/>
    <property type="match status" value="1"/>
</dbReference>
<dbReference type="Gene3D" id="3.40.50.670">
    <property type="match status" value="1"/>
</dbReference>
<evidence type="ECO:0000256" key="10">
    <source>
        <dbReference type="ARBA" id="ARBA00023108"/>
    </source>
</evidence>
<feature type="compositionally biased region" description="Basic and acidic residues" evidence="17">
    <location>
        <begin position="935"/>
        <end position="951"/>
    </location>
</feature>
<comment type="function">
    <text evidence="14">Key decatenating enzyme that alters DNA topology by binding to two double-stranded DNA molecules, generating a double-stranded break in one of the strands, passing the intact strand through the broken strand, and religating the broken strand. May play a role in regulating the period length of BMAL1 transcriptional oscillation.</text>
</comment>
<dbReference type="CDD" id="cd00187">
    <property type="entry name" value="TOP4c"/>
    <property type="match status" value="1"/>
</dbReference>
<dbReference type="FunFam" id="3.90.199.10:FF:000002">
    <property type="entry name" value="DNA topoisomerase 2"/>
    <property type="match status" value="1"/>
</dbReference>
<dbReference type="InterPro" id="IPR001241">
    <property type="entry name" value="Topo_IIA"/>
</dbReference>
<evidence type="ECO:0000313" key="19">
    <source>
        <dbReference type="EMBL" id="KAJ8781546.1"/>
    </source>
</evidence>
<evidence type="ECO:0000256" key="9">
    <source>
        <dbReference type="ARBA" id="ARBA00023029"/>
    </source>
</evidence>
<evidence type="ECO:0000256" key="2">
    <source>
        <dbReference type="ARBA" id="ARBA00001946"/>
    </source>
</evidence>
<dbReference type="InterPro" id="IPR013760">
    <property type="entry name" value="Topo_IIA-like_dom_sf"/>
</dbReference>
<evidence type="ECO:0000256" key="11">
    <source>
        <dbReference type="ARBA" id="ARBA00023125"/>
    </source>
</evidence>
<evidence type="ECO:0000256" key="1">
    <source>
        <dbReference type="ARBA" id="ARBA00000185"/>
    </source>
</evidence>
<dbReference type="GO" id="GO:0005524">
    <property type="term" value="F:ATP binding"/>
    <property type="evidence" value="ECO:0007669"/>
    <property type="project" value="UniProtKB-UniRule"/>
</dbReference>
<feature type="compositionally biased region" description="Basic and acidic residues" evidence="17">
    <location>
        <begin position="1171"/>
        <end position="1183"/>
    </location>
</feature>
<gene>
    <name evidence="19" type="ORF">J1605_011045</name>
</gene>
<name>A0AB34GPU8_ESCRO</name>
<dbReference type="InterPro" id="IPR031660">
    <property type="entry name" value="TOPRIM_C"/>
</dbReference>
<comment type="cofactor">
    <cofactor evidence="16">
        <name>Ca(2+)</name>
        <dbReference type="ChEBI" id="CHEBI:29108"/>
    </cofactor>
    <cofactor evidence="16">
        <name>Mg(2+)</name>
        <dbReference type="ChEBI" id="CHEBI:18420"/>
    </cofactor>
    <cofactor evidence="16">
        <name>Mn(2+)</name>
        <dbReference type="ChEBI" id="CHEBI:29035"/>
    </cofactor>
</comment>